<evidence type="ECO:0000256" key="1">
    <source>
        <dbReference type="ARBA" id="ARBA00018672"/>
    </source>
</evidence>
<dbReference type="PROSITE" id="PS50110">
    <property type="entry name" value="RESPONSE_REGULATORY"/>
    <property type="match status" value="1"/>
</dbReference>
<dbReference type="Gene3D" id="3.40.50.2300">
    <property type="match status" value="1"/>
</dbReference>
<dbReference type="OrthoDB" id="1936601at2"/>
<protein>
    <recommendedName>
        <fullName evidence="1">Stage 0 sporulation protein A homolog</fullName>
    </recommendedName>
</protein>
<reference evidence="5 6" key="1">
    <citation type="journal article" date="2015" name="Biotechnol. Bioeng.">
        <title>Genome sequence and phenotypic characterization of Caulobacter segnis.</title>
        <authorList>
            <person name="Patel S."/>
            <person name="Fletcher B."/>
            <person name="Scott D.C."/>
            <person name="Ely B."/>
        </authorList>
    </citation>
    <scope>NUCLEOTIDE SEQUENCE [LARGE SCALE GENOMIC DNA]</scope>
    <source>
        <strain evidence="5 6">ERI-2</strain>
    </source>
</reference>
<feature type="domain" description="Response regulatory" evidence="4">
    <location>
        <begin position="5"/>
        <end position="115"/>
    </location>
</feature>
<comment type="function">
    <text evidence="2">May play the central regulatory role in sporulation. It may be an element of the effector pathway responsible for the activation of sporulation genes in response to nutritional stress. Spo0A may act in concert with spo0H (a sigma factor) to control the expression of some genes that are critical to the sporulation process.</text>
</comment>
<evidence type="ECO:0000313" key="6">
    <source>
        <dbReference type="Proteomes" id="UP000077407"/>
    </source>
</evidence>
<comment type="caution">
    <text evidence="3">Lacks conserved residue(s) required for the propagation of feature annotation.</text>
</comment>
<dbReference type="RefSeq" id="WP_063554875.1">
    <property type="nucleotide sequence ID" value="NZ_LITT01000011.1"/>
</dbReference>
<dbReference type="GO" id="GO:0000160">
    <property type="term" value="P:phosphorelay signal transduction system"/>
    <property type="evidence" value="ECO:0007669"/>
    <property type="project" value="InterPro"/>
</dbReference>
<comment type="caution">
    <text evidence="5">The sequence shown here is derived from an EMBL/GenBank/DDBJ whole genome shotgun (WGS) entry which is preliminary data.</text>
</comment>
<dbReference type="AlphaFoldDB" id="A0A162L978"/>
<evidence type="ECO:0000256" key="2">
    <source>
        <dbReference type="ARBA" id="ARBA00024867"/>
    </source>
</evidence>
<gene>
    <name evidence="5" type="ORF">WY13_01330</name>
</gene>
<dbReference type="EMBL" id="LITT01000011">
    <property type="protein sequence ID" value="OAA90426.1"/>
    <property type="molecule type" value="Genomic_DNA"/>
</dbReference>
<evidence type="ECO:0000259" key="4">
    <source>
        <dbReference type="PROSITE" id="PS50110"/>
    </source>
</evidence>
<dbReference type="PATRIC" id="fig|1538.10.peg.234"/>
<proteinExistence type="predicted"/>
<accession>A0A162L978</accession>
<evidence type="ECO:0000256" key="3">
    <source>
        <dbReference type="PROSITE-ProRule" id="PRU00169"/>
    </source>
</evidence>
<sequence length="138" mass="15693">MIIIKFLIVSEDQSTSSILSKIIQDHNLGEIIEYSCSKFILDSYLLNLKAIDILIISLPIAIVNKLISKFNGKIIVVSDISDKTIIAQAYLSGVEYYITKPINELEIIEVIKKVVKLIKLQKYMYNIKNVLNMIETKS</sequence>
<dbReference type="InterPro" id="IPR011006">
    <property type="entry name" value="CheY-like_superfamily"/>
</dbReference>
<dbReference type="SUPFAM" id="SSF52172">
    <property type="entry name" value="CheY-like"/>
    <property type="match status" value="1"/>
</dbReference>
<dbReference type="Proteomes" id="UP000077407">
    <property type="component" value="Unassembled WGS sequence"/>
</dbReference>
<name>A0A162L978_9CLOT</name>
<dbReference type="InterPro" id="IPR001789">
    <property type="entry name" value="Sig_transdc_resp-reg_receiver"/>
</dbReference>
<evidence type="ECO:0000313" key="5">
    <source>
        <dbReference type="EMBL" id="OAA90426.1"/>
    </source>
</evidence>
<organism evidence="5 6">
    <name type="scientific">Clostridium ljungdahlii</name>
    <dbReference type="NCBI Taxonomy" id="1538"/>
    <lineage>
        <taxon>Bacteria</taxon>
        <taxon>Bacillati</taxon>
        <taxon>Bacillota</taxon>
        <taxon>Clostridia</taxon>
        <taxon>Eubacteriales</taxon>
        <taxon>Clostridiaceae</taxon>
        <taxon>Clostridium</taxon>
    </lineage>
</organism>